<dbReference type="EMBL" id="FAXC01000278">
    <property type="protein sequence ID" value="CUV09618.1"/>
    <property type="molecule type" value="Genomic_DNA"/>
</dbReference>
<dbReference type="AlphaFoldDB" id="A0A160VG31"/>
<organism evidence="2">
    <name type="scientific">hydrothermal vent metagenome</name>
    <dbReference type="NCBI Taxonomy" id="652676"/>
    <lineage>
        <taxon>unclassified sequences</taxon>
        <taxon>metagenomes</taxon>
        <taxon>ecological metagenomes</taxon>
    </lineage>
</organism>
<protein>
    <submittedName>
        <fullName evidence="2">Uncharacterized protein</fullName>
    </submittedName>
</protein>
<evidence type="ECO:0000256" key="1">
    <source>
        <dbReference type="SAM" id="MobiDB-lite"/>
    </source>
</evidence>
<feature type="region of interest" description="Disordered" evidence="1">
    <location>
        <begin position="31"/>
        <end position="51"/>
    </location>
</feature>
<proteinExistence type="predicted"/>
<evidence type="ECO:0000313" key="2">
    <source>
        <dbReference type="EMBL" id="CUV09618.1"/>
    </source>
</evidence>
<gene>
    <name evidence="2" type="ORF">MGWOODY_Mmi1061</name>
</gene>
<sequence>MEAGYRIIEVVNTLSLTVDAGFNFDEIEDGFKNPAPPKPNCAEEVNTLNAG</sequence>
<reference evidence="2" key="1">
    <citation type="submission" date="2015-10" db="EMBL/GenBank/DDBJ databases">
        <authorList>
            <person name="Gilbert D.G."/>
        </authorList>
    </citation>
    <scope>NUCLEOTIDE SEQUENCE</scope>
</reference>
<accession>A0A160VG31</accession>
<name>A0A160VG31_9ZZZZ</name>